<gene>
    <name evidence="2" type="ORF">IAB98_10300</name>
</gene>
<keyword evidence="1" id="KW-0472">Membrane</keyword>
<organism evidence="2 3">
    <name type="scientific">Candidatus Egerieimonas intestinavium</name>
    <dbReference type="NCBI Taxonomy" id="2840777"/>
    <lineage>
        <taxon>Bacteria</taxon>
        <taxon>Bacillati</taxon>
        <taxon>Bacillota</taxon>
        <taxon>Clostridia</taxon>
        <taxon>Lachnospirales</taxon>
        <taxon>Lachnospiraceae</taxon>
        <taxon>Lachnospiraceae incertae sedis</taxon>
        <taxon>Candidatus Egerieimonas</taxon>
    </lineage>
</organism>
<keyword evidence="1" id="KW-1133">Transmembrane helix</keyword>
<feature type="transmembrane region" description="Helical" evidence="1">
    <location>
        <begin position="17"/>
        <end position="38"/>
    </location>
</feature>
<protein>
    <submittedName>
        <fullName evidence="2">Uncharacterized protein</fullName>
    </submittedName>
</protein>
<proteinExistence type="predicted"/>
<evidence type="ECO:0000313" key="3">
    <source>
        <dbReference type="Proteomes" id="UP000886841"/>
    </source>
</evidence>
<sequence length="85" mass="9267">MSTVLKMEMKRAFSGKAFWGTMLLGIGIACWQLVLVVIPNISMLDNYKLGKGEYPVSVFNSWLGGEGYSAAEGVKFSVSMGKILL</sequence>
<accession>A0A9D1EKV7</accession>
<evidence type="ECO:0000256" key="1">
    <source>
        <dbReference type="SAM" id="Phobius"/>
    </source>
</evidence>
<reference evidence="2" key="1">
    <citation type="submission" date="2020-10" db="EMBL/GenBank/DDBJ databases">
        <authorList>
            <person name="Gilroy R."/>
        </authorList>
    </citation>
    <scope>NUCLEOTIDE SEQUENCE</scope>
    <source>
        <strain evidence="2">ChiSxjej1B13-7041</strain>
    </source>
</reference>
<keyword evidence="1" id="KW-0812">Transmembrane</keyword>
<name>A0A9D1EKV7_9FIRM</name>
<dbReference type="Proteomes" id="UP000886841">
    <property type="component" value="Unassembled WGS sequence"/>
</dbReference>
<comment type="caution">
    <text evidence="2">The sequence shown here is derived from an EMBL/GenBank/DDBJ whole genome shotgun (WGS) entry which is preliminary data.</text>
</comment>
<dbReference type="PROSITE" id="PS51257">
    <property type="entry name" value="PROKAR_LIPOPROTEIN"/>
    <property type="match status" value="1"/>
</dbReference>
<reference evidence="2" key="2">
    <citation type="journal article" date="2021" name="PeerJ">
        <title>Extensive microbial diversity within the chicken gut microbiome revealed by metagenomics and culture.</title>
        <authorList>
            <person name="Gilroy R."/>
            <person name="Ravi A."/>
            <person name="Getino M."/>
            <person name="Pursley I."/>
            <person name="Horton D.L."/>
            <person name="Alikhan N.F."/>
            <person name="Baker D."/>
            <person name="Gharbi K."/>
            <person name="Hall N."/>
            <person name="Watson M."/>
            <person name="Adriaenssens E.M."/>
            <person name="Foster-Nyarko E."/>
            <person name="Jarju S."/>
            <person name="Secka A."/>
            <person name="Antonio M."/>
            <person name="Oren A."/>
            <person name="Chaudhuri R.R."/>
            <person name="La Ragione R."/>
            <person name="Hildebrand F."/>
            <person name="Pallen M.J."/>
        </authorList>
    </citation>
    <scope>NUCLEOTIDE SEQUENCE</scope>
    <source>
        <strain evidence="2">ChiSxjej1B13-7041</strain>
    </source>
</reference>
<dbReference type="EMBL" id="DVHU01000091">
    <property type="protein sequence ID" value="HIR93795.1"/>
    <property type="molecule type" value="Genomic_DNA"/>
</dbReference>
<evidence type="ECO:0000313" key="2">
    <source>
        <dbReference type="EMBL" id="HIR93795.1"/>
    </source>
</evidence>
<dbReference type="AlphaFoldDB" id="A0A9D1EKV7"/>